<protein>
    <submittedName>
        <fullName evidence="1">Uncharacterized protein</fullName>
    </submittedName>
</protein>
<reference evidence="1" key="1">
    <citation type="submission" date="2018-05" db="EMBL/GenBank/DDBJ databases">
        <authorList>
            <person name="Lanie J.A."/>
            <person name="Ng W.-L."/>
            <person name="Kazmierczak K.M."/>
            <person name="Andrzejewski T.M."/>
            <person name="Davidsen T.M."/>
            <person name="Wayne K.J."/>
            <person name="Tettelin H."/>
            <person name="Glass J.I."/>
            <person name="Rusch D."/>
            <person name="Podicherti R."/>
            <person name="Tsui H.-C.T."/>
            <person name="Winkler M.E."/>
        </authorList>
    </citation>
    <scope>NUCLEOTIDE SEQUENCE</scope>
</reference>
<gene>
    <name evidence="1" type="ORF">METZ01_LOCUS465988</name>
</gene>
<name>A0A383AZR9_9ZZZZ</name>
<dbReference type="EMBL" id="UINC01196222">
    <property type="protein sequence ID" value="SVE13134.1"/>
    <property type="molecule type" value="Genomic_DNA"/>
</dbReference>
<sequence>MKKLLGIVVLGLFLSGNVYADKGYLRDFQDFLDENKYKLAEYGIEGIEVINVCKVHKKNSKKWLQAECNDRPGGTFEVKNKLKIKFYKEYIKDDGKTKVNFDTLFYYGAFQLFDNTFPSYVTVETSKKPYVFEFDKRENKDVKNEINSTGILSYLLFENGKIVVDEITPKNRFAIFFDNETKWGSASVGKSIVSYVTGHAICGGYIDSINSEINDWPLIKNTLYDGQKLIN</sequence>
<organism evidence="1">
    <name type="scientific">marine metagenome</name>
    <dbReference type="NCBI Taxonomy" id="408172"/>
    <lineage>
        <taxon>unclassified sequences</taxon>
        <taxon>metagenomes</taxon>
        <taxon>ecological metagenomes</taxon>
    </lineage>
</organism>
<dbReference type="AlphaFoldDB" id="A0A383AZR9"/>
<dbReference type="Gene3D" id="3.40.710.10">
    <property type="entry name" value="DD-peptidase/beta-lactamase superfamily"/>
    <property type="match status" value="1"/>
</dbReference>
<dbReference type="InterPro" id="IPR012338">
    <property type="entry name" value="Beta-lactam/transpept-like"/>
</dbReference>
<evidence type="ECO:0000313" key="1">
    <source>
        <dbReference type="EMBL" id="SVE13134.1"/>
    </source>
</evidence>
<proteinExistence type="predicted"/>
<accession>A0A383AZR9</accession>
<feature type="non-terminal residue" evidence="1">
    <location>
        <position position="231"/>
    </location>
</feature>